<evidence type="ECO:0000256" key="2">
    <source>
        <dbReference type="ARBA" id="ARBA00023015"/>
    </source>
</evidence>
<feature type="domain" description="Heat-inducible transcription repressor HrcA C-terminal" evidence="6">
    <location>
        <begin position="102"/>
        <end position="321"/>
    </location>
</feature>
<evidence type="ECO:0000313" key="9">
    <source>
        <dbReference type="Proteomes" id="UP000514720"/>
    </source>
</evidence>
<dbReference type="InterPro" id="IPR021153">
    <property type="entry name" value="HrcA_C"/>
</dbReference>
<proteinExistence type="inferred from homology"/>
<keyword evidence="1 5" id="KW-0678">Repressor</keyword>
<dbReference type="HAMAP" id="MF_00081">
    <property type="entry name" value="HrcA"/>
    <property type="match status" value="1"/>
</dbReference>
<dbReference type="Proteomes" id="UP000514720">
    <property type="component" value="Chromosome"/>
</dbReference>
<keyword evidence="4 5" id="KW-0804">Transcription</keyword>
<dbReference type="Gene3D" id="3.30.390.60">
    <property type="entry name" value="Heat-inducible transcription repressor hrca homolog, domain 3"/>
    <property type="match status" value="1"/>
</dbReference>
<comment type="function">
    <text evidence="5">Negative regulator of class I heat shock genes (grpE-dnaK-dnaJ and groELS operons). Prevents heat-shock induction of these operons.</text>
</comment>
<dbReference type="PANTHER" id="PTHR34824:SF1">
    <property type="entry name" value="HEAT-INDUCIBLE TRANSCRIPTION REPRESSOR HRCA"/>
    <property type="match status" value="1"/>
</dbReference>
<dbReference type="PIRSF" id="PIRSF005485">
    <property type="entry name" value="HrcA"/>
    <property type="match status" value="1"/>
</dbReference>
<evidence type="ECO:0000256" key="5">
    <source>
        <dbReference type="HAMAP-Rule" id="MF_00081"/>
    </source>
</evidence>
<comment type="similarity">
    <text evidence="5">Belongs to the HrcA family.</text>
</comment>
<dbReference type="Pfam" id="PF01628">
    <property type="entry name" value="HrcA"/>
    <property type="match status" value="1"/>
</dbReference>
<dbReference type="RefSeq" id="WP_258877732.1">
    <property type="nucleotide sequence ID" value="NZ_CP048914.1"/>
</dbReference>
<dbReference type="KEGG" id="xcl:G4Z02_09215"/>
<dbReference type="InterPro" id="IPR036390">
    <property type="entry name" value="WH_DNA-bd_sf"/>
</dbReference>
<dbReference type="InterPro" id="IPR005104">
    <property type="entry name" value="WHTH_HrcA_DNA-bd"/>
</dbReference>
<dbReference type="EMBL" id="CP048914">
    <property type="protein sequence ID" value="QMS85919.1"/>
    <property type="molecule type" value="Genomic_DNA"/>
</dbReference>
<evidence type="ECO:0000259" key="6">
    <source>
        <dbReference type="Pfam" id="PF01628"/>
    </source>
</evidence>
<dbReference type="PANTHER" id="PTHR34824">
    <property type="entry name" value="HEAT-INDUCIBLE TRANSCRIPTION REPRESSOR HRCA"/>
    <property type="match status" value="1"/>
</dbReference>
<dbReference type="InterPro" id="IPR023120">
    <property type="entry name" value="WHTH_transcript_rep_HrcA_IDD"/>
</dbReference>
<dbReference type="Gene3D" id="3.30.450.40">
    <property type="match status" value="1"/>
</dbReference>
<evidence type="ECO:0000256" key="4">
    <source>
        <dbReference type="ARBA" id="ARBA00023163"/>
    </source>
</evidence>
<dbReference type="SUPFAM" id="SSF46785">
    <property type="entry name" value="Winged helix' DNA-binding domain"/>
    <property type="match status" value="1"/>
</dbReference>
<dbReference type="GO" id="GO:0003677">
    <property type="term" value="F:DNA binding"/>
    <property type="evidence" value="ECO:0007669"/>
    <property type="project" value="InterPro"/>
</dbReference>
<evidence type="ECO:0000256" key="1">
    <source>
        <dbReference type="ARBA" id="ARBA00022491"/>
    </source>
</evidence>
<reference evidence="8 9" key="1">
    <citation type="submission" date="2020-02" db="EMBL/GenBank/DDBJ databases">
        <authorList>
            <person name="Zheng R.K."/>
            <person name="Sun C.M."/>
        </authorList>
    </citation>
    <scope>NUCLEOTIDE SEQUENCE [LARGE SCALE GENOMIC DNA]</scope>
    <source>
        <strain evidence="9">zrk13</strain>
    </source>
</reference>
<evidence type="ECO:0000313" key="8">
    <source>
        <dbReference type="EMBL" id="QMS85919.1"/>
    </source>
</evidence>
<dbReference type="Gene3D" id="1.10.10.10">
    <property type="entry name" value="Winged helix-like DNA-binding domain superfamily/Winged helix DNA-binding domain"/>
    <property type="match status" value="1"/>
</dbReference>
<sequence>MLTERQEMVLKLIIEEYIKTAEPIGSRTLSKILEFSPATIRNEMADLEDLGYIEKTHTSSGRVPSDKGYHYYIEIILKDDASYDSSFNVIDELFENHAIKRDEAIKQAMNLLSQLTNYTTIALGTNAYGQKVKKIEMIPLYEQTCVLLIVTNFGHVESKQITIPQNTSLDDMKRVIEIFNEILFDCPINQVSEKLHYEINTERIKDIMSYNQTIIDTFLEAFTKFTQSKYYLSGKNKILYQPEFNDVQRVRELLTFFEQNDIFKLVENTEHQGLSVRIGKENQVRAMRDCTVITVPYQLSENDSGTIAIVGPTRMEYQKVIPLVKYLASHMSKLYKE</sequence>
<protein>
    <recommendedName>
        <fullName evidence="5">Heat-inducible transcription repressor HrcA</fullName>
    </recommendedName>
</protein>
<dbReference type="SUPFAM" id="SSF55781">
    <property type="entry name" value="GAF domain-like"/>
    <property type="match status" value="1"/>
</dbReference>
<dbReference type="InterPro" id="IPR002571">
    <property type="entry name" value="HrcA"/>
</dbReference>
<evidence type="ECO:0000259" key="7">
    <source>
        <dbReference type="Pfam" id="PF03444"/>
    </source>
</evidence>
<keyword evidence="3 5" id="KW-0346">Stress response</keyword>
<keyword evidence="9" id="KW-1185">Reference proteome</keyword>
<accession>A0A7L7KU25</accession>
<dbReference type="NCBIfam" id="TIGR00331">
    <property type="entry name" value="hrcA"/>
    <property type="match status" value="1"/>
</dbReference>
<dbReference type="GO" id="GO:0045892">
    <property type="term" value="P:negative regulation of DNA-templated transcription"/>
    <property type="evidence" value="ECO:0007669"/>
    <property type="project" value="UniProtKB-UniRule"/>
</dbReference>
<dbReference type="InterPro" id="IPR036388">
    <property type="entry name" value="WH-like_DNA-bd_sf"/>
</dbReference>
<gene>
    <name evidence="5 8" type="primary">hrcA</name>
    <name evidence="8" type="ORF">G4Z02_09215</name>
</gene>
<dbReference type="AlphaFoldDB" id="A0A7L7KU25"/>
<dbReference type="InterPro" id="IPR029016">
    <property type="entry name" value="GAF-like_dom_sf"/>
</dbReference>
<name>A0A7L7KU25_9MOLU</name>
<feature type="domain" description="Winged helix-turn-helix transcription repressor HrcA DNA-binding" evidence="7">
    <location>
        <begin position="1"/>
        <end position="70"/>
    </location>
</feature>
<organism evidence="8 9">
    <name type="scientific">Candidatus Xianfuyuplasma coldseepsis</name>
    <dbReference type="NCBI Taxonomy" id="2782163"/>
    <lineage>
        <taxon>Bacteria</taxon>
        <taxon>Bacillati</taxon>
        <taxon>Mycoplasmatota</taxon>
        <taxon>Mollicutes</taxon>
        <taxon>Candidatus Izemoplasmatales</taxon>
        <taxon>Candidatus Izemoplasmataceae</taxon>
        <taxon>Candidatus Xianfuyuplasma</taxon>
    </lineage>
</organism>
<evidence type="ECO:0000256" key="3">
    <source>
        <dbReference type="ARBA" id="ARBA00023016"/>
    </source>
</evidence>
<dbReference type="Pfam" id="PF03444">
    <property type="entry name" value="WHD_HrcA"/>
    <property type="match status" value="1"/>
</dbReference>
<keyword evidence="2 5" id="KW-0805">Transcription regulation</keyword>